<keyword evidence="2" id="KW-1185">Reference proteome</keyword>
<proteinExistence type="predicted"/>
<dbReference type="Proteomes" id="UP000194420">
    <property type="component" value="Unassembled WGS sequence"/>
</dbReference>
<dbReference type="AlphaFoldDB" id="A0A1Y6F873"/>
<evidence type="ECO:0000313" key="2">
    <source>
        <dbReference type="Proteomes" id="UP000194420"/>
    </source>
</evidence>
<sequence>MTVSNSGDGIATQLVADSDLPANLTYVSSSILSGSTCGTATVAEDDDASGTDENDPRGASFSGSTFTLQSALLGPGEAFAMVFQALID</sequence>
<organism evidence="1 2">
    <name type="scientific">Altererythrobacter xiamenensis</name>
    <dbReference type="NCBI Taxonomy" id="1316679"/>
    <lineage>
        <taxon>Bacteria</taxon>
        <taxon>Pseudomonadati</taxon>
        <taxon>Pseudomonadota</taxon>
        <taxon>Alphaproteobacteria</taxon>
        <taxon>Sphingomonadales</taxon>
        <taxon>Erythrobacteraceae</taxon>
        <taxon>Altererythrobacter</taxon>
    </lineage>
</organism>
<dbReference type="RefSeq" id="WP_159456637.1">
    <property type="nucleotide sequence ID" value="NZ_FXWG01000002.1"/>
</dbReference>
<dbReference type="EMBL" id="FXWG01000002">
    <property type="protein sequence ID" value="SMQ69801.1"/>
    <property type="molecule type" value="Genomic_DNA"/>
</dbReference>
<name>A0A1Y6F873_9SPHN</name>
<accession>A0A1Y6F873</accession>
<protein>
    <submittedName>
        <fullName evidence="1">Conserved repeat domain-containing protein</fullName>
    </submittedName>
</protein>
<reference evidence="2" key="1">
    <citation type="submission" date="2017-04" db="EMBL/GenBank/DDBJ databases">
        <authorList>
            <person name="Varghese N."/>
            <person name="Submissions S."/>
        </authorList>
    </citation>
    <scope>NUCLEOTIDE SEQUENCE [LARGE SCALE GENOMIC DNA]</scope>
</reference>
<gene>
    <name evidence="1" type="ORF">SAMN06297468_1984</name>
</gene>
<evidence type="ECO:0000313" key="1">
    <source>
        <dbReference type="EMBL" id="SMQ69801.1"/>
    </source>
</evidence>